<dbReference type="PANTHER" id="PTHR46997">
    <property type="entry name" value="LOW AFFINITY TRYPTOPHAN PERMEASE-RELATED"/>
    <property type="match status" value="1"/>
</dbReference>
<dbReference type="AlphaFoldDB" id="A0A380AF39"/>
<sequence>MNPKMLGSVAIVAGTAIGAGMLALPLATAALGIIPALVLLVVIWGVSAYTSLLMLEINLRTGVGDNLHVITGKLLGKKGQIIQGASFLSLLFALTAAYLTGGSSLLVLKAKNMFDIVLDNQAAVLIFTLVLGGFAALGVAWVDKVSRFLFSLMILLLVVVVLFLLPEVSIASMATGAIAESMTSSWMAAIPVVFTSFGFHVCIATLVRYLDGDAVSLRKVLLIGSSIPLVCYVLWLLVTLGTVGGYDINGFEGSLPMLITALQEIAHTPWISKCISLFADLALVTSFLGVTLSLYDFVAELTRAKETFVGRIQTWLLTFVPPVLCALYLPEGFVAVLGFAAVPLVVMIIFLPIVMALRQRQLQLGGYQVSGGVGALALAGLLGAVIIGAQLFVAI</sequence>
<evidence type="ECO:0000256" key="9">
    <source>
        <dbReference type="SAM" id="Phobius"/>
    </source>
</evidence>
<feature type="transmembrane region" description="Helical" evidence="9">
    <location>
        <begin position="369"/>
        <end position="393"/>
    </location>
</feature>
<organism evidence="10 11">
    <name type="scientific">Shewanella morhuae</name>
    <dbReference type="NCBI Taxonomy" id="365591"/>
    <lineage>
        <taxon>Bacteria</taxon>
        <taxon>Pseudomonadati</taxon>
        <taxon>Pseudomonadota</taxon>
        <taxon>Gammaproteobacteria</taxon>
        <taxon>Alteromonadales</taxon>
        <taxon>Shewanellaceae</taxon>
        <taxon>Shewanella</taxon>
    </lineage>
</organism>
<feature type="transmembrane region" description="Helical" evidence="9">
    <location>
        <begin position="277"/>
        <end position="298"/>
    </location>
</feature>
<accession>A0A380AF39</accession>
<dbReference type="InterPro" id="IPR018227">
    <property type="entry name" value="Amino_acid_transport_2"/>
</dbReference>
<evidence type="ECO:0000256" key="6">
    <source>
        <dbReference type="ARBA" id="ARBA00022970"/>
    </source>
</evidence>
<keyword evidence="2" id="KW-0813">Transport</keyword>
<evidence type="ECO:0000313" key="11">
    <source>
        <dbReference type="Proteomes" id="UP000255061"/>
    </source>
</evidence>
<feature type="transmembrane region" description="Helical" evidence="9">
    <location>
        <begin position="33"/>
        <end position="55"/>
    </location>
</feature>
<keyword evidence="6" id="KW-0029">Amino-acid transport</keyword>
<evidence type="ECO:0000256" key="3">
    <source>
        <dbReference type="ARBA" id="ARBA00022475"/>
    </source>
</evidence>
<dbReference type="GO" id="GO:0015173">
    <property type="term" value="F:aromatic amino acid transmembrane transporter activity"/>
    <property type="evidence" value="ECO:0007669"/>
    <property type="project" value="InterPro"/>
</dbReference>
<dbReference type="EMBL" id="UGYV01000001">
    <property type="protein sequence ID" value="SUI78528.1"/>
    <property type="molecule type" value="Genomic_DNA"/>
</dbReference>
<dbReference type="GO" id="GO:0005886">
    <property type="term" value="C:plasma membrane"/>
    <property type="evidence" value="ECO:0007669"/>
    <property type="project" value="UniProtKB-SubCell"/>
</dbReference>
<evidence type="ECO:0000256" key="5">
    <source>
        <dbReference type="ARBA" id="ARBA00022692"/>
    </source>
</evidence>
<comment type="subcellular location">
    <subcellularLocation>
        <location evidence="1">Cell inner membrane</location>
        <topology evidence="1">Multi-pass membrane protein</topology>
    </subcellularLocation>
</comment>
<feature type="transmembrane region" description="Helical" evidence="9">
    <location>
        <begin position="310"/>
        <end position="329"/>
    </location>
</feature>
<dbReference type="Pfam" id="PF03222">
    <property type="entry name" value="Trp_Tyr_perm"/>
    <property type="match status" value="1"/>
</dbReference>
<dbReference type="InterPro" id="IPR013059">
    <property type="entry name" value="Trp_tyr_transpt"/>
</dbReference>
<evidence type="ECO:0000256" key="1">
    <source>
        <dbReference type="ARBA" id="ARBA00004429"/>
    </source>
</evidence>
<dbReference type="Proteomes" id="UP000255061">
    <property type="component" value="Unassembled WGS sequence"/>
</dbReference>
<gene>
    <name evidence="10" type="primary">tyrP_2</name>
    <name evidence="10" type="ORF">NCTC10736_02158</name>
</gene>
<keyword evidence="4" id="KW-0997">Cell inner membrane</keyword>
<reference evidence="10 11" key="1">
    <citation type="submission" date="2018-06" db="EMBL/GenBank/DDBJ databases">
        <authorList>
            <consortium name="Pathogen Informatics"/>
            <person name="Doyle S."/>
        </authorList>
    </citation>
    <scope>NUCLEOTIDE SEQUENCE [LARGE SCALE GENOMIC DNA]</scope>
    <source>
        <strain evidence="10 11">NCTC10736</strain>
    </source>
</reference>
<proteinExistence type="predicted"/>
<feature type="transmembrane region" description="Helical" evidence="9">
    <location>
        <begin position="186"/>
        <end position="209"/>
    </location>
</feature>
<name>A0A380AF39_9GAMM</name>
<feature type="transmembrane region" description="Helical" evidence="9">
    <location>
        <begin position="121"/>
        <end position="141"/>
    </location>
</feature>
<dbReference type="PRINTS" id="PR00166">
    <property type="entry name" value="AROAAPRMEASE"/>
</dbReference>
<protein>
    <submittedName>
        <fullName evidence="10">Tyrosine permease</fullName>
    </submittedName>
</protein>
<keyword evidence="5 9" id="KW-0812">Transmembrane</keyword>
<feature type="transmembrane region" description="Helical" evidence="9">
    <location>
        <begin position="221"/>
        <end position="246"/>
    </location>
</feature>
<dbReference type="PANTHER" id="PTHR46997:SF2">
    <property type="entry name" value="TYROSINE-SPECIFIC TRANSPORT SYSTEM"/>
    <property type="match status" value="1"/>
</dbReference>
<dbReference type="Gene3D" id="1.20.1740.10">
    <property type="entry name" value="Amino acid/polyamine transporter I"/>
    <property type="match status" value="1"/>
</dbReference>
<evidence type="ECO:0000256" key="7">
    <source>
        <dbReference type="ARBA" id="ARBA00022989"/>
    </source>
</evidence>
<evidence type="ECO:0000256" key="2">
    <source>
        <dbReference type="ARBA" id="ARBA00022448"/>
    </source>
</evidence>
<feature type="transmembrane region" description="Helical" evidence="9">
    <location>
        <begin position="81"/>
        <end position="101"/>
    </location>
</feature>
<keyword evidence="3" id="KW-1003">Cell membrane</keyword>
<evidence type="ECO:0000256" key="8">
    <source>
        <dbReference type="ARBA" id="ARBA00023136"/>
    </source>
</evidence>
<dbReference type="GO" id="GO:0003333">
    <property type="term" value="P:amino acid transmembrane transport"/>
    <property type="evidence" value="ECO:0007669"/>
    <property type="project" value="InterPro"/>
</dbReference>
<evidence type="ECO:0000256" key="4">
    <source>
        <dbReference type="ARBA" id="ARBA00022519"/>
    </source>
</evidence>
<keyword evidence="8 9" id="KW-0472">Membrane</keyword>
<keyword evidence="7 9" id="KW-1133">Transmembrane helix</keyword>
<feature type="transmembrane region" description="Helical" evidence="9">
    <location>
        <begin position="148"/>
        <end position="166"/>
    </location>
</feature>
<evidence type="ECO:0000313" key="10">
    <source>
        <dbReference type="EMBL" id="SUI78528.1"/>
    </source>
</evidence>
<feature type="transmembrane region" description="Helical" evidence="9">
    <location>
        <begin position="335"/>
        <end position="357"/>
    </location>
</feature>